<dbReference type="EMBL" id="MU005769">
    <property type="protein sequence ID" value="KAF2710488.1"/>
    <property type="molecule type" value="Genomic_DNA"/>
</dbReference>
<dbReference type="OrthoDB" id="5387895at2759"/>
<feature type="region of interest" description="Disordered" evidence="2">
    <location>
        <begin position="20"/>
        <end position="54"/>
    </location>
</feature>
<reference evidence="4" key="1">
    <citation type="journal article" date="2020" name="Stud. Mycol.">
        <title>101 Dothideomycetes genomes: a test case for predicting lifestyles and emergence of pathogens.</title>
        <authorList>
            <person name="Haridas S."/>
            <person name="Albert R."/>
            <person name="Binder M."/>
            <person name="Bloem J."/>
            <person name="Labutti K."/>
            <person name="Salamov A."/>
            <person name="Andreopoulos B."/>
            <person name="Baker S."/>
            <person name="Barry K."/>
            <person name="Bills G."/>
            <person name="Bluhm B."/>
            <person name="Cannon C."/>
            <person name="Castanera R."/>
            <person name="Culley D."/>
            <person name="Daum C."/>
            <person name="Ezra D."/>
            <person name="Gonzalez J."/>
            <person name="Henrissat B."/>
            <person name="Kuo A."/>
            <person name="Liang C."/>
            <person name="Lipzen A."/>
            <person name="Lutzoni F."/>
            <person name="Magnuson J."/>
            <person name="Mondo S."/>
            <person name="Nolan M."/>
            <person name="Ohm R."/>
            <person name="Pangilinan J."/>
            <person name="Park H.-J."/>
            <person name="Ramirez L."/>
            <person name="Alfaro M."/>
            <person name="Sun H."/>
            <person name="Tritt A."/>
            <person name="Yoshinaga Y."/>
            <person name="Zwiers L.-H."/>
            <person name="Turgeon B."/>
            <person name="Goodwin S."/>
            <person name="Spatafora J."/>
            <person name="Crous P."/>
            <person name="Grigoriev I."/>
        </authorList>
    </citation>
    <scope>NUCLEOTIDE SEQUENCE</scope>
    <source>
        <strain evidence="4">CBS 279.74</strain>
    </source>
</reference>
<dbReference type="GO" id="GO:0008270">
    <property type="term" value="F:zinc ion binding"/>
    <property type="evidence" value="ECO:0007669"/>
    <property type="project" value="UniProtKB-KW"/>
</dbReference>
<evidence type="ECO:0000256" key="2">
    <source>
        <dbReference type="SAM" id="MobiDB-lite"/>
    </source>
</evidence>
<gene>
    <name evidence="4" type="ORF">K504DRAFT_476443</name>
</gene>
<proteinExistence type="predicted"/>
<evidence type="ECO:0000313" key="4">
    <source>
        <dbReference type="EMBL" id="KAF2710488.1"/>
    </source>
</evidence>
<dbReference type="InterPro" id="IPR007527">
    <property type="entry name" value="Znf_SWIM"/>
</dbReference>
<protein>
    <recommendedName>
        <fullName evidence="3">SWIM-type domain-containing protein</fullName>
    </recommendedName>
</protein>
<evidence type="ECO:0000256" key="1">
    <source>
        <dbReference type="PROSITE-ProRule" id="PRU00325"/>
    </source>
</evidence>
<evidence type="ECO:0000313" key="5">
    <source>
        <dbReference type="Proteomes" id="UP000799428"/>
    </source>
</evidence>
<sequence>MSAKALSKLSLGDTMVMTRAQASAARARTSSLHTPQQSPRQSPSSSEASSPTSSLIESTYGLKYNVSAFDDDVRKRAKIGLMDDNEIKMKYCRRSTDDRMKYTFYIDDDITVAMGGSYTVPKCSCGANEGGKACKHIFWMLNQLTEMAPEHIKSRTLELAVDGSRVQDFEPSIMIDRIKLDELADNFDWPVHNQSPEARDVQDDIADMLSVFEPSGALPAEAKDASLCPSERSQKFREFRDLFTRYATENLGMYIRLRELLDPEFQTQVFFEKIDDRTTRAFRGLEEYIAHGPTADAHTECYDIVTCAEKLKALVKAIGDYYHQKAEEAEEAEDDEDDEDTEDIAIRAAAALINILDGVASRNRDAYANITWGGLPPVEPAMNNLFANLIGAPTGDDDGLFVLDTLKALPHEDVLRNHWAVLLDLNEKLAQQWPPPVYMDAFCAITQERRKRAASETSETAGHAKRTMQ</sequence>
<keyword evidence="5" id="KW-1185">Reference proteome</keyword>
<keyword evidence="1" id="KW-0863">Zinc-finger</keyword>
<dbReference type="Proteomes" id="UP000799428">
    <property type="component" value="Unassembled WGS sequence"/>
</dbReference>
<accession>A0A6G1KCE8</accession>
<keyword evidence="1" id="KW-0862">Zinc</keyword>
<organism evidence="4 5">
    <name type="scientific">Pleomassaria siparia CBS 279.74</name>
    <dbReference type="NCBI Taxonomy" id="1314801"/>
    <lineage>
        <taxon>Eukaryota</taxon>
        <taxon>Fungi</taxon>
        <taxon>Dikarya</taxon>
        <taxon>Ascomycota</taxon>
        <taxon>Pezizomycotina</taxon>
        <taxon>Dothideomycetes</taxon>
        <taxon>Pleosporomycetidae</taxon>
        <taxon>Pleosporales</taxon>
        <taxon>Pleomassariaceae</taxon>
        <taxon>Pleomassaria</taxon>
    </lineage>
</organism>
<keyword evidence="1" id="KW-0479">Metal-binding</keyword>
<feature type="domain" description="SWIM-type" evidence="3">
    <location>
        <begin position="108"/>
        <end position="145"/>
    </location>
</feature>
<name>A0A6G1KCE8_9PLEO</name>
<evidence type="ECO:0000259" key="3">
    <source>
        <dbReference type="PROSITE" id="PS50966"/>
    </source>
</evidence>
<dbReference type="AlphaFoldDB" id="A0A6G1KCE8"/>
<dbReference type="PROSITE" id="PS50966">
    <property type="entry name" value="ZF_SWIM"/>
    <property type="match status" value="1"/>
</dbReference>